<protein>
    <submittedName>
        <fullName evidence="8">Chromate transporter</fullName>
    </submittedName>
</protein>
<dbReference type="OrthoDB" id="9788907at2"/>
<sequence length="190" mass="20711">MEKNIKFYLKLFSSTFSLSAFTFGGGFVIIPLMRKKFVEQYHWIEEKEMLDLTAIAQSSPGAIAVNAAILIGYRLAGIFGAVITIIGTVLPPFITLSIISLAYTAFQESLIVNYVLRGMQAGVAAVIIDVVISMAIELFKEKKIIPVAVMTGVFIAAFFFNVSVILLILISGIIGAAEVFLNQHKREGGK</sequence>
<dbReference type="InterPro" id="IPR003370">
    <property type="entry name" value="Chromate_transpt"/>
</dbReference>
<comment type="similarity">
    <text evidence="2">Belongs to the chromate ion transporter (CHR) (TC 2.A.51) family.</text>
</comment>
<feature type="transmembrane region" description="Helical" evidence="7">
    <location>
        <begin position="54"/>
        <end position="73"/>
    </location>
</feature>
<evidence type="ECO:0000256" key="2">
    <source>
        <dbReference type="ARBA" id="ARBA00005262"/>
    </source>
</evidence>
<feature type="transmembrane region" description="Helical" evidence="7">
    <location>
        <begin position="79"/>
        <end position="102"/>
    </location>
</feature>
<dbReference type="STRING" id="1527.SAMN04489757_1368"/>
<comment type="subcellular location">
    <subcellularLocation>
        <location evidence="1">Cell membrane</location>
        <topology evidence="1">Multi-pass membrane protein</topology>
    </subcellularLocation>
</comment>
<dbReference type="AlphaFoldDB" id="A0A1I5HWJ3"/>
<evidence type="ECO:0000256" key="5">
    <source>
        <dbReference type="ARBA" id="ARBA00022989"/>
    </source>
</evidence>
<evidence type="ECO:0000256" key="3">
    <source>
        <dbReference type="ARBA" id="ARBA00022475"/>
    </source>
</evidence>
<name>A0A1I5HWJ3_9FIRM</name>
<evidence type="ECO:0000313" key="9">
    <source>
        <dbReference type="Proteomes" id="UP000198806"/>
    </source>
</evidence>
<dbReference type="GO" id="GO:0015109">
    <property type="term" value="F:chromate transmembrane transporter activity"/>
    <property type="evidence" value="ECO:0007669"/>
    <property type="project" value="InterPro"/>
</dbReference>
<dbReference type="PANTHER" id="PTHR43663">
    <property type="entry name" value="CHROMATE TRANSPORT PROTEIN-RELATED"/>
    <property type="match status" value="1"/>
</dbReference>
<dbReference type="InterPro" id="IPR052518">
    <property type="entry name" value="CHR_Transporter"/>
</dbReference>
<evidence type="ECO:0000313" key="8">
    <source>
        <dbReference type="EMBL" id="SFO52643.1"/>
    </source>
</evidence>
<keyword evidence="5 7" id="KW-1133">Transmembrane helix</keyword>
<keyword evidence="6 7" id="KW-0472">Membrane</keyword>
<evidence type="ECO:0000256" key="6">
    <source>
        <dbReference type="ARBA" id="ARBA00023136"/>
    </source>
</evidence>
<feature type="transmembrane region" description="Helical" evidence="7">
    <location>
        <begin position="114"/>
        <end position="136"/>
    </location>
</feature>
<gene>
    <name evidence="8" type="ORF">SAMN04489757_1368</name>
</gene>
<evidence type="ECO:0000256" key="1">
    <source>
        <dbReference type="ARBA" id="ARBA00004651"/>
    </source>
</evidence>
<accession>A0A1I5HWJ3</accession>
<feature type="transmembrane region" description="Helical" evidence="7">
    <location>
        <begin position="148"/>
        <end position="181"/>
    </location>
</feature>
<reference evidence="8 9" key="1">
    <citation type="submission" date="2016-10" db="EMBL/GenBank/DDBJ databases">
        <authorList>
            <person name="de Groot N.N."/>
        </authorList>
    </citation>
    <scope>NUCLEOTIDE SEQUENCE [LARGE SCALE GENOMIC DNA]</scope>
    <source>
        <strain evidence="8 9">DSM 1283</strain>
    </source>
</reference>
<dbReference type="GO" id="GO:0005886">
    <property type="term" value="C:plasma membrane"/>
    <property type="evidence" value="ECO:0007669"/>
    <property type="project" value="UniProtKB-SubCell"/>
</dbReference>
<feature type="transmembrane region" description="Helical" evidence="7">
    <location>
        <begin position="12"/>
        <end position="33"/>
    </location>
</feature>
<dbReference type="PANTHER" id="PTHR43663:SF1">
    <property type="entry name" value="CHROMATE TRANSPORTER"/>
    <property type="match status" value="1"/>
</dbReference>
<dbReference type="Proteomes" id="UP000198806">
    <property type="component" value="Unassembled WGS sequence"/>
</dbReference>
<evidence type="ECO:0000256" key="4">
    <source>
        <dbReference type="ARBA" id="ARBA00022692"/>
    </source>
</evidence>
<keyword evidence="3" id="KW-1003">Cell membrane</keyword>
<organism evidence="8 9">
    <name type="scientific">Anaerocolumna aminovalerica</name>
    <dbReference type="NCBI Taxonomy" id="1527"/>
    <lineage>
        <taxon>Bacteria</taxon>
        <taxon>Bacillati</taxon>
        <taxon>Bacillota</taxon>
        <taxon>Clostridia</taxon>
        <taxon>Lachnospirales</taxon>
        <taxon>Lachnospiraceae</taxon>
        <taxon>Anaerocolumna</taxon>
    </lineage>
</organism>
<evidence type="ECO:0000256" key="7">
    <source>
        <dbReference type="SAM" id="Phobius"/>
    </source>
</evidence>
<dbReference type="RefSeq" id="WP_091687891.1">
    <property type="nucleotide sequence ID" value="NZ_BAABFM010000061.1"/>
</dbReference>
<dbReference type="EMBL" id="FOWD01000036">
    <property type="protein sequence ID" value="SFO52643.1"/>
    <property type="molecule type" value="Genomic_DNA"/>
</dbReference>
<keyword evidence="9" id="KW-1185">Reference proteome</keyword>
<proteinExistence type="inferred from homology"/>
<dbReference type="Pfam" id="PF02417">
    <property type="entry name" value="Chromate_transp"/>
    <property type="match status" value="1"/>
</dbReference>
<keyword evidence="4 7" id="KW-0812">Transmembrane</keyword>